<comment type="caution">
    <text evidence="3">The sequence shown here is derived from an EMBL/GenBank/DDBJ whole genome shotgun (WGS) entry which is preliminary data.</text>
</comment>
<sequence length="238" mass="26287">MAWSTRQLADLAGTTIKAIRHYHRIGLLDVPERASNGYKQYRTEHLVRLLHIRRLSDLGLPLSQIAEMSDGDSDESIRALDDELAATIERLQRVRAELALVLRHRAPTDLPAQFGPVAHNLSDADRALISVCARLFTPKTMGVIHTLAAVSDDTDRDFRGLPADADEDTIKALAARMFPVIRTLQEQHPLTEEPAAQYGTGPTSPASVVTQALADLYNPAQLRVIHHVNDLLADDADR</sequence>
<dbReference type="SUPFAM" id="SSF46955">
    <property type="entry name" value="Putative DNA-binding domain"/>
    <property type="match status" value="1"/>
</dbReference>
<evidence type="ECO:0000259" key="2">
    <source>
        <dbReference type="PROSITE" id="PS50937"/>
    </source>
</evidence>
<dbReference type="CDD" id="cd00592">
    <property type="entry name" value="HTH_MerR-like"/>
    <property type="match status" value="1"/>
</dbReference>
<keyword evidence="1" id="KW-0238">DNA-binding</keyword>
<dbReference type="InterPro" id="IPR047057">
    <property type="entry name" value="MerR_fam"/>
</dbReference>
<feature type="domain" description="HTH merR-type" evidence="2">
    <location>
        <begin position="2"/>
        <end position="71"/>
    </location>
</feature>
<dbReference type="Pfam" id="PF13411">
    <property type="entry name" value="MerR_1"/>
    <property type="match status" value="1"/>
</dbReference>
<protein>
    <submittedName>
        <fullName evidence="3">MerR family transcriptional regulator</fullName>
    </submittedName>
</protein>
<reference evidence="3 4" key="1">
    <citation type="submission" date="2017-02" db="EMBL/GenBank/DDBJ databases">
        <title>Draft genome of Saccharomonospora sp. 154.</title>
        <authorList>
            <person name="Alonso-Carmona G.S."/>
            <person name="De La Haba R."/>
            <person name="Vera-Gargallo B."/>
            <person name="Sandoval-Trujillo A.H."/>
            <person name="Ramirez-Duran N."/>
            <person name="Ventosa A."/>
        </authorList>
    </citation>
    <scope>NUCLEOTIDE SEQUENCE [LARGE SCALE GENOMIC DNA]</scope>
    <source>
        <strain evidence="3 4">LRS4.154</strain>
    </source>
</reference>
<dbReference type="InterPro" id="IPR009061">
    <property type="entry name" value="DNA-bd_dom_put_sf"/>
</dbReference>
<dbReference type="SMART" id="SM00422">
    <property type="entry name" value="HTH_MERR"/>
    <property type="match status" value="1"/>
</dbReference>
<organism evidence="3 4">
    <name type="scientific">Saccharomonospora piscinae</name>
    <dbReference type="NCBI Taxonomy" id="687388"/>
    <lineage>
        <taxon>Bacteria</taxon>
        <taxon>Bacillati</taxon>
        <taxon>Actinomycetota</taxon>
        <taxon>Actinomycetes</taxon>
        <taxon>Pseudonocardiales</taxon>
        <taxon>Pseudonocardiaceae</taxon>
        <taxon>Saccharomonospora</taxon>
    </lineage>
</organism>
<dbReference type="InterPro" id="IPR000551">
    <property type="entry name" value="MerR-type_HTH_dom"/>
</dbReference>
<dbReference type="GO" id="GO:0003677">
    <property type="term" value="F:DNA binding"/>
    <property type="evidence" value="ECO:0007669"/>
    <property type="project" value="UniProtKB-KW"/>
</dbReference>
<dbReference type="RefSeq" id="WP_081191483.1">
    <property type="nucleotide sequence ID" value="NZ_MWIH01000005.1"/>
</dbReference>
<dbReference type="PANTHER" id="PTHR30204:SF93">
    <property type="entry name" value="HTH MERR-TYPE DOMAIN-CONTAINING PROTEIN"/>
    <property type="match status" value="1"/>
</dbReference>
<evidence type="ECO:0000256" key="1">
    <source>
        <dbReference type="ARBA" id="ARBA00023125"/>
    </source>
</evidence>
<dbReference type="PANTHER" id="PTHR30204">
    <property type="entry name" value="REDOX-CYCLING DRUG-SENSING TRANSCRIPTIONAL ACTIVATOR SOXR"/>
    <property type="match status" value="1"/>
</dbReference>
<proteinExistence type="predicted"/>
<dbReference type="STRING" id="1962155.B1813_09465"/>
<dbReference type="GO" id="GO:0003700">
    <property type="term" value="F:DNA-binding transcription factor activity"/>
    <property type="evidence" value="ECO:0007669"/>
    <property type="project" value="InterPro"/>
</dbReference>
<evidence type="ECO:0000313" key="4">
    <source>
        <dbReference type="Proteomes" id="UP000192591"/>
    </source>
</evidence>
<dbReference type="PROSITE" id="PS50937">
    <property type="entry name" value="HTH_MERR_2"/>
    <property type="match status" value="1"/>
</dbReference>
<dbReference type="EMBL" id="MWIH01000005">
    <property type="protein sequence ID" value="OQO92419.1"/>
    <property type="molecule type" value="Genomic_DNA"/>
</dbReference>
<dbReference type="Gene3D" id="1.10.1660.10">
    <property type="match status" value="1"/>
</dbReference>
<dbReference type="AlphaFoldDB" id="A0A1V9A5K9"/>
<evidence type="ECO:0000313" key="3">
    <source>
        <dbReference type="EMBL" id="OQO92419.1"/>
    </source>
</evidence>
<gene>
    <name evidence="3" type="ORF">B1813_09465</name>
</gene>
<keyword evidence="4" id="KW-1185">Reference proteome</keyword>
<dbReference type="Proteomes" id="UP000192591">
    <property type="component" value="Unassembled WGS sequence"/>
</dbReference>
<accession>A0A1V9A5K9</accession>
<name>A0A1V9A5K9_SACPI</name>